<dbReference type="GO" id="GO:0003824">
    <property type="term" value="F:catalytic activity"/>
    <property type="evidence" value="ECO:0007669"/>
    <property type="project" value="InterPro"/>
</dbReference>
<reference evidence="3" key="1">
    <citation type="submission" date="2020-10" db="EMBL/GenBank/DDBJ databases">
        <authorList>
            <person name="Castelo-Branco R."/>
            <person name="Eusebio N."/>
            <person name="Adriana R."/>
            <person name="Vieira A."/>
            <person name="Brugerolle De Fraissinette N."/>
            <person name="Rezende De Castro R."/>
            <person name="Schneider M.P."/>
            <person name="Vasconcelos V."/>
            <person name="Leao P.N."/>
        </authorList>
    </citation>
    <scope>NUCLEOTIDE SEQUENCE</scope>
    <source>
        <strain evidence="3">LEGE 11480</strain>
    </source>
</reference>
<sequence>MPFTNLAFTAATEQARLIRQKQVSPLELTQLYIDRITQLDPDIGSFFYVAAEQAIADAKAKTEQLITQDLETLPPFFGVPTGIKDLSPVAGMPCSYGVKILKKRPSDPDDGLVTRLKQAGFVILGKTATSQLGGLPYTEPPGFAPTRSPWNLTYTAGGSSGGAGAAVAGGLCAVAVGSDAGGSVRIPAACCGLIGLKPSRGRVSNAPAAELFGGFLVHGPMGRSIADVATLLDVMSGYMPGDPYWLSSSELSFAMAAQDECRSLKIGLLREISPTGQADAETIAMLEQTAMKLEGMGHIIEPVDPAGFDGTDLIEPFRIIWQTQMDVGIPGIFLEKMNRQLWLQAQVTKASRFTKAQQQLHYLGRRIVQASQPYDCLLMPTVMSCPPQIGEWKSLNTRKLFQQIINWIAPCPLFNVSGQPAIALPVGMRSNGLPLSLQLVGLPAQEALLLQLSGQMERHGMLVVDQPEAIDNLTVGVKR</sequence>
<dbReference type="Proteomes" id="UP000625316">
    <property type="component" value="Unassembled WGS sequence"/>
</dbReference>
<evidence type="ECO:0000313" key="3">
    <source>
        <dbReference type="EMBL" id="MBE9028607.1"/>
    </source>
</evidence>
<evidence type="ECO:0000259" key="2">
    <source>
        <dbReference type="Pfam" id="PF01425"/>
    </source>
</evidence>
<dbReference type="EMBL" id="JADEXQ010000005">
    <property type="protein sequence ID" value="MBE9028607.1"/>
    <property type="molecule type" value="Genomic_DNA"/>
</dbReference>
<evidence type="ECO:0000313" key="4">
    <source>
        <dbReference type="Proteomes" id="UP000625316"/>
    </source>
</evidence>
<dbReference type="PROSITE" id="PS00571">
    <property type="entry name" value="AMIDASES"/>
    <property type="match status" value="1"/>
</dbReference>
<dbReference type="InterPro" id="IPR020556">
    <property type="entry name" value="Amidase_CS"/>
</dbReference>
<dbReference type="RefSeq" id="WP_264323432.1">
    <property type="nucleotide sequence ID" value="NZ_JADEXQ010000005.1"/>
</dbReference>
<name>A0A928Z228_9CYAN</name>
<dbReference type="InterPro" id="IPR036928">
    <property type="entry name" value="AS_sf"/>
</dbReference>
<evidence type="ECO:0000256" key="1">
    <source>
        <dbReference type="ARBA" id="ARBA00009199"/>
    </source>
</evidence>
<proteinExistence type="inferred from homology"/>
<dbReference type="InterPro" id="IPR000120">
    <property type="entry name" value="Amidase"/>
</dbReference>
<keyword evidence="4" id="KW-1185">Reference proteome</keyword>
<gene>
    <name evidence="3" type="ORF">IQ266_02400</name>
</gene>
<dbReference type="Pfam" id="PF01425">
    <property type="entry name" value="Amidase"/>
    <property type="match status" value="1"/>
</dbReference>
<dbReference type="Gene3D" id="3.90.1300.10">
    <property type="entry name" value="Amidase signature (AS) domain"/>
    <property type="match status" value="1"/>
</dbReference>
<comment type="caution">
    <text evidence="3">The sequence shown here is derived from an EMBL/GenBank/DDBJ whole genome shotgun (WGS) entry which is preliminary data.</text>
</comment>
<protein>
    <submittedName>
        <fullName evidence="3">Amidase</fullName>
    </submittedName>
</protein>
<dbReference type="PANTHER" id="PTHR11895:SF7">
    <property type="entry name" value="GLUTAMYL-TRNA(GLN) AMIDOTRANSFERASE SUBUNIT A, MITOCHONDRIAL"/>
    <property type="match status" value="1"/>
</dbReference>
<dbReference type="SUPFAM" id="SSF75304">
    <property type="entry name" value="Amidase signature (AS) enzymes"/>
    <property type="match status" value="1"/>
</dbReference>
<comment type="similarity">
    <text evidence="1">Belongs to the amidase family.</text>
</comment>
<accession>A0A928Z228</accession>
<dbReference type="PANTHER" id="PTHR11895">
    <property type="entry name" value="TRANSAMIDASE"/>
    <property type="match status" value="1"/>
</dbReference>
<dbReference type="InterPro" id="IPR023631">
    <property type="entry name" value="Amidase_dom"/>
</dbReference>
<feature type="domain" description="Amidase" evidence="2">
    <location>
        <begin position="27"/>
        <end position="450"/>
    </location>
</feature>
<dbReference type="AlphaFoldDB" id="A0A928Z228"/>
<organism evidence="3 4">
    <name type="scientific">Romeriopsis navalis LEGE 11480</name>
    <dbReference type="NCBI Taxonomy" id="2777977"/>
    <lineage>
        <taxon>Bacteria</taxon>
        <taxon>Bacillati</taxon>
        <taxon>Cyanobacteriota</taxon>
        <taxon>Cyanophyceae</taxon>
        <taxon>Leptolyngbyales</taxon>
        <taxon>Leptolyngbyaceae</taxon>
        <taxon>Romeriopsis</taxon>
        <taxon>Romeriopsis navalis</taxon>
    </lineage>
</organism>